<dbReference type="Proteomes" id="UP000790709">
    <property type="component" value="Unassembled WGS sequence"/>
</dbReference>
<accession>A0ACB8BZF2</accession>
<evidence type="ECO:0000313" key="1">
    <source>
        <dbReference type="EMBL" id="KAH7930481.1"/>
    </source>
</evidence>
<reference evidence="1" key="1">
    <citation type="journal article" date="2021" name="New Phytol.">
        <title>Evolutionary innovations through gain and loss of genes in the ectomycorrhizal Boletales.</title>
        <authorList>
            <person name="Wu G."/>
            <person name="Miyauchi S."/>
            <person name="Morin E."/>
            <person name="Kuo A."/>
            <person name="Drula E."/>
            <person name="Varga T."/>
            <person name="Kohler A."/>
            <person name="Feng B."/>
            <person name="Cao Y."/>
            <person name="Lipzen A."/>
            <person name="Daum C."/>
            <person name="Hundley H."/>
            <person name="Pangilinan J."/>
            <person name="Johnson J."/>
            <person name="Barry K."/>
            <person name="LaButti K."/>
            <person name="Ng V."/>
            <person name="Ahrendt S."/>
            <person name="Min B."/>
            <person name="Choi I.G."/>
            <person name="Park H."/>
            <person name="Plett J.M."/>
            <person name="Magnuson J."/>
            <person name="Spatafora J.W."/>
            <person name="Nagy L.G."/>
            <person name="Henrissat B."/>
            <person name="Grigoriev I.V."/>
            <person name="Yang Z.L."/>
            <person name="Xu J."/>
            <person name="Martin F.M."/>
        </authorList>
    </citation>
    <scope>NUCLEOTIDE SEQUENCE</scope>
    <source>
        <strain evidence="1">KUC20120723A-06</strain>
    </source>
</reference>
<keyword evidence="2" id="KW-1185">Reference proteome</keyword>
<organism evidence="1 2">
    <name type="scientific">Leucogyrophana mollusca</name>
    <dbReference type="NCBI Taxonomy" id="85980"/>
    <lineage>
        <taxon>Eukaryota</taxon>
        <taxon>Fungi</taxon>
        <taxon>Dikarya</taxon>
        <taxon>Basidiomycota</taxon>
        <taxon>Agaricomycotina</taxon>
        <taxon>Agaricomycetes</taxon>
        <taxon>Agaricomycetidae</taxon>
        <taxon>Boletales</taxon>
        <taxon>Boletales incertae sedis</taxon>
        <taxon>Leucogyrophana</taxon>
    </lineage>
</organism>
<proteinExistence type="predicted"/>
<gene>
    <name evidence="1" type="ORF">BV22DRAFT_1043243</name>
</gene>
<name>A0ACB8BZF2_9AGAM</name>
<protein>
    <submittedName>
        <fullName evidence="1">Uncharacterized protein</fullName>
    </submittedName>
</protein>
<comment type="caution">
    <text evidence="1">The sequence shown here is derived from an EMBL/GenBank/DDBJ whole genome shotgun (WGS) entry which is preliminary data.</text>
</comment>
<sequence length="129" mass="13917">MYFSTFSSEAGPTANAWWAVYFLGCVASTQVASGSQANRDAGPQPWLDILAECRGADKTLSEPGPANVVIEDRGDLPRPSLRRVGKLGLLPFAVIVLMTLPVTALISCHQAANDALIPWKNKSSREILY</sequence>
<dbReference type="EMBL" id="MU266332">
    <property type="protein sequence ID" value="KAH7930481.1"/>
    <property type="molecule type" value="Genomic_DNA"/>
</dbReference>
<evidence type="ECO:0000313" key="2">
    <source>
        <dbReference type="Proteomes" id="UP000790709"/>
    </source>
</evidence>